<feature type="domain" description="LysM" evidence="3">
    <location>
        <begin position="487"/>
        <end position="529"/>
    </location>
</feature>
<dbReference type="SUPFAM" id="SSF54106">
    <property type="entry name" value="LysM domain"/>
    <property type="match status" value="3"/>
</dbReference>
<dbReference type="EMBL" id="SNYM01000002">
    <property type="protein sequence ID" value="TDQ50662.1"/>
    <property type="molecule type" value="Genomic_DNA"/>
</dbReference>
<evidence type="ECO:0000256" key="1">
    <source>
        <dbReference type="ARBA" id="ARBA00007734"/>
    </source>
</evidence>
<dbReference type="InterPro" id="IPR023346">
    <property type="entry name" value="Lysozyme-like_dom_sf"/>
</dbReference>
<feature type="region of interest" description="Disordered" evidence="2">
    <location>
        <begin position="388"/>
        <end position="412"/>
    </location>
</feature>
<dbReference type="SMART" id="SM00257">
    <property type="entry name" value="LysM"/>
    <property type="match status" value="3"/>
</dbReference>
<dbReference type="GO" id="GO:0008932">
    <property type="term" value="F:lytic endotransglycosylase activity"/>
    <property type="evidence" value="ECO:0007669"/>
    <property type="project" value="TreeGrafter"/>
</dbReference>
<dbReference type="Proteomes" id="UP000295375">
    <property type="component" value="Unassembled WGS sequence"/>
</dbReference>
<dbReference type="InterPro" id="IPR000189">
    <property type="entry name" value="Transglyc_AS"/>
</dbReference>
<evidence type="ECO:0000259" key="3">
    <source>
        <dbReference type="PROSITE" id="PS51782"/>
    </source>
</evidence>
<dbReference type="GO" id="GO:0016020">
    <property type="term" value="C:membrane"/>
    <property type="evidence" value="ECO:0007669"/>
    <property type="project" value="InterPro"/>
</dbReference>
<dbReference type="InterPro" id="IPR036779">
    <property type="entry name" value="LysM_dom_sf"/>
</dbReference>
<dbReference type="GO" id="GO:0000270">
    <property type="term" value="P:peptidoglycan metabolic process"/>
    <property type="evidence" value="ECO:0007669"/>
    <property type="project" value="InterPro"/>
</dbReference>
<dbReference type="PROSITE" id="PS51257">
    <property type="entry name" value="PROKAR_LIPOPROTEIN"/>
    <property type="match status" value="1"/>
</dbReference>
<reference evidence="4 5" key="1">
    <citation type="submission" date="2019-03" db="EMBL/GenBank/DDBJ databases">
        <title>Genomic Encyclopedia of Type Strains, Phase IV (KMG-IV): sequencing the most valuable type-strain genomes for metagenomic binning, comparative biology and taxonomic classification.</title>
        <authorList>
            <person name="Goeker M."/>
        </authorList>
    </citation>
    <scope>NUCLEOTIDE SEQUENCE [LARGE SCALE GENOMIC DNA]</scope>
    <source>
        <strain evidence="4 5">DSM 103792</strain>
    </source>
</reference>
<dbReference type="InterPro" id="IPR018392">
    <property type="entry name" value="LysM"/>
</dbReference>
<dbReference type="RefSeq" id="WP_133588019.1">
    <property type="nucleotide sequence ID" value="NZ_CP037953.1"/>
</dbReference>
<dbReference type="PROSITE" id="PS51782">
    <property type="entry name" value="LYSM"/>
    <property type="match status" value="3"/>
</dbReference>
<feature type="region of interest" description="Disordered" evidence="2">
    <location>
        <begin position="25"/>
        <end position="61"/>
    </location>
</feature>
<keyword evidence="5" id="KW-1185">Reference proteome</keyword>
<dbReference type="Gene3D" id="3.10.350.10">
    <property type="entry name" value="LysM domain"/>
    <property type="match status" value="3"/>
</dbReference>
<dbReference type="CDD" id="cd16894">
    <property type="entry name" value="MltD-like"/>
    <property type="match status" value="1"/>
</dbReference>
<proteinExistence type="inferred from homology"/>
<protein>
    <submittedName>
        <fullName evidence="4">Membrane-bound lytic murein transglycosylase D</fullName>
    </submittedName>
</protein>
<name>A0A4R6UU29_9GAMM</name>
<dbReference type="Pfam" id="PF01476">
    <property type="entry name" value="LysM"/>
    <property type="match status" value="3"/>
</dbReference>
<evidence type="ECO:0000313" key="4">
    <source>
        <dbReference type="EMBL" id="TDQ50662.1"/>
    </source>
</evidence>
<comment type="caution">
    <text evidence="4">The sequence shown here is derived from an EMBL/GenBank/DDBJ whole genome shotgun (WGS) entry which is preliminary data.</text>
</comment>
<comment type="similarity">
    <text evidence="1">Belongs to the transglycosylase Slt family.</text>
</comment>
<feature type="domain" description="LysM" evidence="3">
    <location>
        <begin position="343"/>
        <end position="386"/>
    </location>
</feature>
<dbReference type="OrthoDB" id="9815002at2"/>
<feature type="domain" description="LysM" evidence="3">
    <location>
        <begin position="412"/>
        <end position="456"/>
    </location>
</feature>
<evidence type="ECO:0000256" key="2">
    <source>
        <dbReference type="SAM" id="MobiDB-lite"/>
    </source>
</evidence>
<dbReference type="CDD" id="cd00118">
    <property type="entry name" value="LysM"/>
    <property type="match status" value="3"/>
</dbReference>
<dbReference type="PANTHER" id="PTHR33734:SF22">
    <property type="entry name" value="MEMBRANE-BOUND LYTIC MUREIN TRANSGLYCOSYLASE D"/>
    <property type="match status" value="1"/>
</dbReference>
<dbReference type="PROSITE" id="PS00922">
    <property type="entry name" value="TRANSGLYCOSYLASE"/>
    <property type="match status" value="1"/>
</dbReference>
<dbReference type="PANTHER" id="PTHR33734">
    <property type="entry name" value="LYSM DOMAIN-CONTAINING GPI-ANCHORED PROTEIN 2"/>
    <property type="match status" value="1"/>
</dbReference>
<evidence type="ECO:0000313" key="5">
    <source>
        <dbReference type="Proteomes" id="UP000295375"/>
    </source>
</evidence>
<dbReference type="SUPFAM" id="SSF53955">
    <property type="entry name" value="Lysozyme-like"/>
    <property type="match status" value="1"/>
</dbReference>
<dbReference type="AlphaFoldDB" id="A0A4R6UU29"/>
<feature type="compositionally biased region" description="Low complexity" evidence="2">
    <location>
        <begin position="34"/>
        <end position="61"/>
    </location>
</feature>
<sequence>MRWGIIAASCWFVLAGCQSLSPEATPAKPVTPVASTAPEAAPENAATPVAEPTKVAAETTPVTEPEPITNIWLRIQQGLHLPDVDNEKVRVQRDWYIRNQAYMDRVAERADWYLFHIVESLEAAGMPLDLALLPIVESAYQPYAYSRSRAAGMWQFIPSTGRLYGLPINWWQDGRRDVVRSTDAAIRYLKRLNQMFDGDWLLAMAAYNGGEGTILRAMEKNRKKGLPTDFWSLNLRTETSAYVPKMIALSQLLREPEKYGFNWKPVQNEVRFARVAVGSQIDLKLAAELAGISADTLYQLNPHYVRWATDPEGPHDLLVPVEKAEQFQFALQSLPVEKRVQWGVYTVKSGDTLGGIASKHKTSVAQLRSTNNLKGNLINIGQTLLIPRQGGQPNKDTRLAAESSSPRPAANGVHTVREGENLWSIARANGLSVNQLRMLNQLAESDLLRPGQLLKVHSNARLASAASKRSKEEIQLAANPHLSVKKIQYTVRNGDSLSRIADKFSVSDLSKWNRWDKNKVLRPGQKLTVYVDQANLSGG</sequence>
<gene>
    <name evidence="4" type="ORF">EV696_102345</name>
</gene>
<dbReference type="Pfam" id="PF01464">
    <property type="entry name" value="SLT"/>
    <property type="match status" value="1"/>
</dbReference>
<dbReference type="InterPro" id="IPR008258">
    <property type="entry name" value="Transglycosylase_SLT_dom_1"/>
</dbReference>
<accession>A0A4R6UU29</accession>
<dbReference type="Gene3D" id="1.10.530.10">
    <property type="match status" value="1"/>
</dbReference>
<organism evidence="4 5">
    <name type="scientific">Permianibacter aggregans</name>
    <dbReference type="NCBI Taxonomy" id="1510150"/>
    <lineage>
        <taxon>Bacteria</taxon>
        <taxon>Pseudomonadati</taxon>
        <taxon>Pseudomonadota</taxon>
        <taxon>Gammaproteobacteria</taxon>
        <taxon>Pseudomonadales</taxon>
        <taxon>Pseudomonadaceae</taxon>
        <taxon>Permianibacter</taxon>
    </lineage>
</organism>